<keyword evidence="2" id="KW-1185">Reference proteome</keyword>
<proteinExistence type="predicted"/>
<dbReference type="EMBL" id="WQMT02000002">
    <property type="protein sequence ID" value="KAG9225529.1"/>
    <property type="molecule type" value="Genomic_DNA"/>
</dbReference>
<name>A0ACB7J647_PLECO</name>
<comment type="caution">
    <text evidence="1">The sequence shown here is derived from an EMBL/GenBank/DDBJ whole genome shotgun (WGS) entry which is preliminary data.</text>
</comment>
<reference evidence="1 2" key="1">
    <citation type="journal article" date="2021" name="Appl. Environ. Microbiol.">
        <title>Genetic linkage and physical mapping for an oyster mushroom Pleurotus cornucopiae and QTL analysis for the trait cap color.</title>
        <authorList>
            <person name="Zhang Y."/>
            <person name="Gao W."/>
            <person name="Sonnenberg A."/>
            <person name="Chen Q."/>
            <person name="Zhang J."/>
            <person name="Huang C."/>
        </authorList>
    </citation>
    <scope>NUCLEOTIDE SEQUENCE [LARGE SCALE GENOMIC DNA]</scope>
    <source>
        <strain evidence="1">CCMSSC00406</strain>
    </source>
</reference>
<evidence type="ECO:0000313" key="2">
    <source>
        <dbReference type="Proteomes" id="UP000824881"/>
    </source>
</evidence>
<evidence type="ECO:0000313" key="1">
    <source>
        <dbReference type="EMBL" id="KAG9225529.1"/>
    </source>
</evidence>
<dbReference type="Proteomes" id="UP000824881">
    <property type="component" value="Unassembled WGS sequence"/>
</dbReference>
<protein>
    <submittedName>
        <fullName evidence="1">Uncharacterized protein</fullName>
    </submittedName>
</protein>
<sequence length="136" mass="15236">MSHSSGLSFENIRDQNMPGPSDQPAPPLQPSTQEMMMMMMDRLAQMEARYEQLAQYVRTRPPPTAPAPAPVPAPAPIPQPAEPARPVGPKLAKPEIFDGEHAKCRSFLRSIRMYIAVNQWQFTTENTKVLYALSFI</sequence>
<accession>A0ACB7J647</accession>
<organism evidence="1 2">
    <name type="scientific">Pleurotus cornucopiae</name>
    <name type="common">Cornucopia mushroom</name>
    <dbReference type="NCBI Taxonomy" id="5321"/>
    <lineage>
        <taxon>Eukaryota</taxon>
        <taxon>Fungi</taxon>
        <taxon>Dikarya</taxon>
        <taxon>Basidiomycota</taxon>
        <taxon>Agaricomycotina</taxon>
        <taxon>Agaricomycetes</taxon>
        <taxon>Agaricomycetidae</taxon>
        <taxon>Agaricales</taxon>
        <taxon>Pleurotineae</taxon>
        <taxon>Pleurotaceae</taxon>
        <taxon>Pleurotus</taxon>
    </lineage>
</organism>
<gene>
    <name evidence="1" type="ORF">CCMSSC00406_0003032</name>
</gene>